<sequence>MKRFLFAMMFLASGLLCAGQDAEALGKIGGFTLYGVDFSQTEVFAADETADEFINAFEGINILLLRERDKYVGTLEKKLGKTAIKTNLTSVIGALDSIDRSSLVTLSGVSRLSQEQIEAAVERLDTGDDSGTGLLVVADYLDKSRAVGAYTFVFFDIATRQIITSWKQDGNAMGFGLRNYWAGSLHYAIRHIRISGK</sequence>
<name>A0A9D9NM38_9BACT</name>
<organism evidence="2 3">
    <name type="scientific">Candidatus Cryptobacteroides excrementipullorum</name>
    <dbReference type="NCBI Taxonomy" id="2840761"/>
    <lineage>
        <taxon>Bacteria</taxon>
        <taxon>Pseudomonadati</taxon>
        <taxon>Bacteroidota</taxon>
        <taxon>Bacteroidia</taxon>
        <taxon>Bacteroidales</taxon>
        <taxon>Candidatus Cryptobacteroides</taxon>
    </lineage>
</organism>
<feature type="chain" id="PRO_5038394574" evidence="1">
    <location>
        <begin position="19"/>
        <end position="197"/>
    </location>
</feature>
<evidence type="ECO:0000256" key="1">
    <source>
        <dbReference type="SAM" id="SignalP"/>
    </source>
</evidence>
<keyword evidence="1" id="KW-0732">Signal</keyword>
<evidence type="ECO:0000313" key="3">
    <source>
        <dbReference type="Proteomes" id="UP000823771"/>
    </source>
</evidence>
<gene>
    <name evidence="2" type="ORF">IAB80_04430</name>
</gene>
<proteinExistence type="predicted"/>
<dbReference type="AlphaFoldDB" id="A0A9D9NM38"/>
<reference evidence="2" key="2">
    <citation type="journal article" date="2021" name="PeerJ">
        <title>Extensive microbial diversity within the chicken gut microbiome revealed by metagenomics and culture.</title>
        <authorList>
            <person name="Gilroy R."/>
            <person name="Ravi A."/>
            <person name="Getino M."/>
            <person name="Pursley I."/>
            <person name="Horton D.L."/>
            <person name="Alikhan N.F."/>
            <person name="Baker D."/>
            <person name="Gharbi K."/>
            <person name="Hall N."/>
            <person name="Watson M."/>
            <person name="Adriaenssens E.M."/>
            <person name="Foster-Nyarko E."/>
            <person name="Jarju S."/>
            <person name="Secka A."/>
            <person name="Antonio M."/>
            <person name="Oren A."/>
            <person name="Chaudhuri R.R."/>
            <person name="La Ragione R."/>
            <person name="Hildebrand F."/>
            <person name="Pallen M.J."/>
        </authorList>
    </citation>
    <scope>NUCLEOTIDE SEQUENCE</scope>
    <source>
        <strain evidence="2">2478</strain>
    </source>
</reference>
<dbReference type="EMBL" id="JADILZ010000040">
    <property type="protein sequence ID" value="MBO8478113.1"/>
    <property type="molecule type" value="Genomic_DNA"/>
</dbReference>
<reference evidence="2" key="1">
    <citation type="submission" date="2020-10" db="EMBL/GenBank/DDBJ databases">
        <authorList>
            <person name="Gilroy R."/>
        </authorList>
    </citation>
    <scope>NUCLEOTIDE SEQUENCE</scope>
    <source>
        <strain evidence="2">2478</strain>
    </source>
</reference>
<protein>
    <submittedName>
        <fullName evidence="2">Uncharacterized protein</fullName>
    </submittedName>
</protein>
<feature type="signal peptide" evidence="1">
    <location>
        <begin position="1"/>
        <end position="18"/>
    </location>
</feature>
<dbReference type="Proteomes" id="UP000823771">
    <property type="component" value="Unassembled WGS sequence"/>
</dbReference>
<comment type="caution">
    <text evidence="2">The sequence shown here is derived from an EMBL/GenBank/DDBJ whole genome shotgun (WGS) entry which is preliminary data.</text>
</comment>
<accession>A0A9D9NM38</accession>
<evidence type="ECO:0000313" key="2">
    <source>
        <dbReference type="EMBL" id="MBO8478113.1"/>
    </source>
</evidence>